<dbReference type="Pfam" id="PF04230">
    <property type="entry name" value="PS_pyruv_trans"/>
    <property type="match status" value="1"/>
</dbReference>
<dbReference type="RefSeq" id="WP_203906597.1">
    <property type="nucleotide sequence ID" value="NZ_BONY01000003.1"/>
</dbReference>
<dbReference type="EMBL" id="BONY01000003">
    <property type="protein sequence ID" value="GIH02659.1"/>
    <property type="molecule type" value="Genomic_DNA"/>
</dbReference>
<sequence length="381" mass="42008">MPDDAGRPLVIGYYGMDNAGDNSFCVVMNWALGQYWGATAPVFAAPPLVDLPADRTALDPRWYRSNGPAQRAGNLAQRASLLRRSSMVVYGGGSVFREMGPLSEKRLFSWHARMTGHPVAAVGVSVGPFVSLASQRRLVEVLRRIPYVAVRDRASAEALRAIGYPGSLAVAADLAGLLPEALGEDPRMPRVSRNQRPRLGVTLLGVDYEASDEDFLRREQALIGGIRMLAEKEPIDVTIFVFNTHPQHGDIDASRRLQSALADLCGVREVTEREGVARIWQEMKECDFGVHMRLHGAIFAYMAGVPFTLFPYQRKCDDFLDDIGQPGSFRLDLGKPEPRAVFEVLAGLLNAAELPSVTRQQFADRARLNFTAAPWHQPPAR</sequence>
<evidence type="ECO:0000313" key="3">
    <source>
        <dbReference type="Proteomes" id="UP000612899"/>
    </source>
</evidence>
<gene>
    <name evidence="2" type="ORF">Rhe02_07260</name>
</gene>
<feature type="domain" description="Polysaccharide pyruvyl transferase" evidence="1">
    <location>
        <begin position="71"/>
        <end position="313"/>
    </location>
</feature>
<proteinExistence type="predicted"/>
<evidence type="ECO:0000259" key="1">
    <source>
        <dbReference type="Pfam" id="PF04230"/>
    </source>
</evidence>
<dbReference type="PANTHER" id="PTHR36836:SF1">
    <property type="entry name" value="COLANIC ACID BIOSYNTHESIS PROTEIN WCAK"/>
    <property type="match status" value="1"/>
</dbReference>
<organism evidence="2 3">
    <name type="scientific">Rhizocola hellebori</name>
    <dbReference type="NCBI Taxonomy" id="1392758"/>
    <lineage>
        <taxon>Bacteria</taxon>
        <taxon>Bacillati</taxon>
        <taxon>Actinomycetota</taxon>
        <taxon>Actinomycetes</taxon>
        <taxon>Micromonosporales</taxon>
        <taxon>Micromonosporaceae</taxon>
        <taxon>Rhizocola</taxon>
    </lineage>
</organism>
<comment type="caution">
    <text evidence="2">The sequence shown here is derived from an EMBL/GenBank/DDBJ whole genome shotgun (WGS) entry which is preliminary data.</text>
</comment>
<keyword evidence="3" id="KW-1185">Reference proteome</keyword>
<dbReference type="AlphaFoldDB" id="A0A8J3Q390"/>
<evidence type="ECO:0000313" key="2">
    <source>
        <dbReference type="EMBL" id="GIH02659.1"/>
    </source>
</evidence>
<dbReference type="PANTHER" id="PTHR36836">
    <property type="entry name" value="COLANIC ACID BIOSYNTHESIS PROTEIN WCAK"/>
    <property type="match status" value="1"/>
</dbReference>
<protein>
    <recommendedName>
        <fullName evidence="1">Polysaccharide pyruvyl transferase domain-containing protein</fullName>
    </recommendedName>
</protein>
<accession>A0A8J3Q390</accession>
<reference evidence="2" key="1">
    <citation type="submission" date="2021-01" db="EMBL/GenBank/DDBJ databases">
        <title>Whole genome shotgun sequence of Rhizocola hellebori NBRC 109834.</title>
        <authorList>
            <person name="Komaki H."/>
            <person name="Tamura T."/>
        </authorList>
    </citation>
    <scope>NUCLEOTIDE SEQUENCE</scope>
    <source>
        <strain evidence="2">NBRC 109834</strain>
    </source>
</reference>
<dbReference type="InterPro" id="IPR007345">
    <property type="entry name" value="Polysacch_pyruvyl_Trfase"/>
</dbReference>
<dbReference type="Proteomes" id="UP000612899">
    <property type="component" value="Unassembled WGS sequence"/>
</dbReference>
<name>A0A8J3Q390_9ACTN</name>